<evidence type="ECO:0000313" key="3">
    <source>
        <dbReference type="Proteomes" id="UP001500954"/>
    </source>
</evidence>
<gene>
    <name evidence="2" type="ORF">GCM10022395_20740</name>
</gene>
<accession>A0ABP6XRT0</accession>
<protein>
    <submittedName>
        <fullName evidence="2">Uncharacterized protein</fullName>
    </submittedName>
</protein>
<keyword evidence="1" id="KW-0732">Signal</keyword>
<comment type="caution">
    <text evidence="2">The sequence shown here is derived from an EMBL/GenBank/DDBJ whole genome shotgun (WGS) entry which is preliminary data.</text>
</comment>
<dbReference type="EMBL" id="BAABCY010000056">
    <property type="protein sequence ID" value="GAA3571007.1"/>
    <property type="molecule type" value="Genomic_DNA"/>
</dbReference>
<dbReference type="RefSeq" id="WP_345005957.1">
    <property type="nucleotide sequence ID" value="NZ_BAABCY010000056.1"/>
</dbReference>
<evidence type="ECO:0000313" key="2">
    <source>
        <dbReference type="EMBL" id="GAA3571007.1"/>
    </source>
</evidence>
<organism evidence="2 3">
    <name type="scientific">Snuella lapsa</name>
    <dbReference type="NCBI Taxonomy" id="870481"/>
    <lineage>
        <taxon>Bacteria</taxon>
        <taxon>Pseudomonadati</taxon>
        <taxon>Bacteroidota</taxon>
        <taxon>Flavobacteriia</taxon>
        <taxon>Flavobacteriales</taxon>
        <taxon>Flavobacteriaceae</taxon>
        <taxon>Snuella</taxon>
    </lineage>
</organism>
<name>A0ABP6XRT0_9FLAO</name>
<proteinExistence type="predicted"/>
<reference evidence="3" key="1">
    <citation type="journal article" date="2019" name="Int. J. Syst. Evol. Microbiol.">
        <title>The Global Catalogue of Microorganisms (GCM) 10K type strain sequencing project: providing services to taxonomists for standard genome sequencing and annotation.</title>
        <authorList>
            <consortium name="The Broad Institute Genomics Platform"/>
            <consortium name="The Broad Institute Genome Sequencing Center for Infectious Disease"/>
            <person name="Wu L."/>
            <person name="Ma J."/>
        </authorList>
    </citation>
    <scope>NUCLEOTIDE SEQUENCE [LARGE SCALE GENOMIC DNA]</scope>
    <source>
        <strain evidence="3">JCM 17111</strain>
    </source>
</reference>
<feature type="chain" id="PRO_5046454756" evidence="1">
    <location>
        <begin position="23"/>
        <end position="86"/>
    </location>
</feature>
<dbReference type="Proteomes" id="UP001500954">
    <property type="component" value="Unassembled WGS sequence"/>
</dbReference>
<sequence length="86" mass="9723">MKKKLQLLPLAIVLLLSVKVNADDVKRINNLNLNNPDVRKCLIEASKSDGWDLKSVYLNSEEKLVYIFSKGKNDKVYTSAQAFPSK</sequence>
<evidence type="ECO:0000256" key="1">
    <source>
        <dbReference type="SAM" id="SignalP"/>
    </source>
</evidence>
<keyword evidence="3" id="KW-1185">Reference proteome</keyword>
<feature type="signal peptide" evidence="1">
    <location>
        <begin position="1"/>
        <end position="22"/>
    </location>
</feature>